<proteinExistence type="predicted"/>
<dbReference type="EMBL" id="FOBC01000030">
    <property type="protein sequence ID" value="SEM17375.1"/>
    <property type="molecule type" value="Genomic_DNA"/>
</dbReference>
<dbReference type="AlphaFoldDB" id="A0A1H7W8G9"/>
<reference evidence="2" key="1">
    <citation type="submission" date="2016-10" db="EMBL/GenBank/DDBJ databases">
        <authorList>
            <person name="Varghese N."/>
            <person name="Submissions S."/>
        </authorList>
    </citation>
    <scope>NUCLEOTIDE SEQUENCE [LARGE SCALE GENOMIC DNA]</scope>
    <source>
        <strain evidence="2">CGMCC 1.9150</strain>
    </source>
</reference>
<sequence>MKRADEIADEEAIDAVIKWQFTSLSWTPVGNVLLNPERELQITTAPHCSRTVASWWSIISLACARLRPSRSAADTVLNGLLQRGTSGWAAKSRHRRFG</sequence>
<dbReference type="Proteomes" id="UP000198807">
    <property type="component" value="Unassembled WGS sequence"/>
</dbReference>
<keyword evidence="2" id="KW-1185">Reference proteome</keyword>
<accession>A0A1H7W8G9</accession>
<evidence type="ECO:0000313" key="1">
    <source>
        <dbReference type="EMBL" id="SEM17375.1"/>
    </source>
</evidence>
<name>A0A1H7W8G9_9GAMM</name>
<protein>
    <submittedName>
        <fullName evidence="1">Uncharacterized protein</fullName>
    </submittedName>
</protein>
<gene>
    <name evidence="1" type="ORF">SAMN04488129_13014</name>
</gene>
<evidence type="ECO:0000313" key="2">
    <source>
        <dbReference type="Proteomes" id="UP000198807"/>
    </source>
</evidence>
<organism evidence="1 2">
    <name type="scientific">Halomonas daqiaonensis</name>
    <dbReference type="NCBI Taxonomy" id="650850"/>
    <lineage>
        <taxon>Bacteria</taxon>
        <taxon>Pseudomonadati</taxon>
        <taxon>Pseudomonadota</taxon>
        <taxon>Gammaproteobacteria</taxon>
        <taxon>Oceanospirillales</taxon>
        <taxon>Halomonadaceae</taxon>
        <taxon>Halomonas</taxon>
    </lineage>
</organism>